<sequence>MSEAGSDLSGGCLCGAVRFKAVIAKHEFGACHCGMCRRWSGGVFLAVECESLAIEDESALGIYRSSDYGERGFCKTCGSSLIWRMQDGSAAVVSYQALDKPTGFTFASEIFIDDKPDVYGFANPTKKMTGAEFIAAFAGEGT</sequence>
<dbReference type="GO" id="GO:0016846">
    <property type="term" value="F:carbon-sulfur lyase activity"/>
    <property type="evidence" value="ECO:0007669"/>
    <property type="project" value="InterPro"/>
</dbReference>
<accession>A0A916Y128</accession>
<evidence type="ECO:0000256" key="1">
    <source>
        <dbReference type="ARBA" id="ARBA00005495"/>
    </source>
</evidence>
<organism evidence="6 7">
    <name type="scientific">Aureimonas glaciei</name>
    <dbReference type="NCBI Taxonomy" id="1776957"/>
    <lineage>
        <taxon>Bacteria</taxon>
        <taxon>Pseudomonadati</taxon>
        <taxon>Pseudomonadota</taxon>
        <taxon>Alphaproteobacteria</taxon>
        <taxon>Hyphomicrobiales</taxon>
        <taxon>Aurantimonadaceae</taxon>
        <taxon>Aureimonas</taxon>
    </lineage>
</organism>
<dbReference type="InterPro" id="IPR011057">
    <property type="entry name" value="Mss4-like_sf"/>
</dbReference>
<dbReference type="RefSeq" id="WP_188852295.1">
    <property type="nucleotide sequence ID" value="NZ_BMJJ01000007.1"/>
</dbReference>
<evidence type="ECO:0000259" key="5">
    <source>
        <dbReference type="PROSITE" id="PS51891"/>
    </source>
</evidence>
<comment type="caution">
    <text evidence="6">The sequence shown here is derived from an EMBL/GenBank/DDBJ whole genome shotgun (WGS) entry which is preliminary data.</text>
</comment>
<dbReference type="SUPFAM" id="SSF51316">
    <property type="entry name" value="Mss4-like"/>
    <property type="match status" value="1"/>
</dbReference>
<dbReference type="GO" id="GO:0046872">
    <property type="term" value="F:metal ion binding"/>
    <property type="evidence" value="ECO:0007669"/>
    <property type="project" value="UniProtKB-KW"/>
</dbReference>
<protein>
    <submittedName>
        <fullName evidence="6">Aldehyde-activating protein</fullName>
    </submittedName>
</protein>
<evidence type="ECO:0000313" key="6">
    <source>
        <dbReference type="EMBL" id="GGD25887.1"/>
    </source>
</evidence>
<keyword evidence="7" id="KW-1185">Reference proteome</keyword>
<evidence type="ECO:0000256" key="3">
    <source>
        <dbReference type="ARBA" id="ARBA00022833"/>
    </source>
</evidence>
<dbReference type="PANTHER" id="PTHR33337">
    <property type="entry name" value="GFA DOMAIN-CONTAINING PROTEIN"/>
    <property type="match status" value="1"/>
</dbReference>
<reference evidence="6" key="2">
    <citation type="submission" date="2020-09" db="EMBL/GenBank/DDBJ databases">
        <authorList>
            <person name="Sun Q."/>
            <person name="Zhou Y."/>
        </authorList>
    </citation>
    <scope>NUCLEOTIDE SEQUENCE</scope>
    <source>
        <strain evidence="6">CGMCC 1.15493</strain>
    </source>
</reference>
<dbReference type="Gene3D" id="3.90.1590.10">
    <property type="entry name" value="glutathione-dependent formaldehyde- activating enzyme (gfa)"/>
    <property type="match status" value="1"/>
</dbReference>
<dbReference type="PANTHER" id="PTHR33337:SF40">
    <property type="entry name" value="CENP-V_GFA DOMAIN-CONTAINING PROTEIN-RELATED"/>
    <property type="match status" value="1"/>
</dbReference>
<evidence type="ECO:0000313" key="7">
    <source>
        <dbReference type="Proteomes" id="UP000613160"/>
    </source>
</evidence>
<dbReference type="Proteomes" id="UP000613160">
    <property type="component" value="Unassembled WGS sequence"/>
</dbReference>
<dbReference type="InterPro" id="IPR006913">
    <property type="entry name" value="CENP-V/GFA"/>
</dbReference>
<keyword evidence="3" id="KW-0862">Zinc</keyword>
<gene>
    <name evidence="6" type="ORF">GCM10011335_31100</name>
</gene>
<evidence type="ECO:0000256" key="2">
    <source>
        <dbReference type="ARBA" id="ARBA00022723"/>
    </source>
</evidence>
<name>A0A916Y128_9HYPH</name>
<comment type="similarity">
    <text evidence="1">Belongs to the Gfa family.</text>
</comment>
<evidence type="ECO:0000256" key="4">
    <source>
        <dbReference type="ARBA" id="ARBA00023239"/>
    </source>
</evidence>
<dbReference type="Pfam" id="PF04828">
    <property type="entry name" value="GFA"/>
    <property type="match status" value="1"/>
</dbReference>
<dbReference type="PROSITE" id="PS51891">
    <property type="entry name" value="CENP_V_GFA"/>
    <property type="match status" value="1"/>
</dbReference>
<proteinExistence type="inferred from homology"/>
<keyword evidence="2" id="KW-0479">Metal-binding</keyword>
<keyword evidence="4" id="KW-0456">Lyase</keyword>
<feature type="domain" description="CENP-V/GFA" evidence="5">
    <location>
        <begin position="8"/>
        <end position="134"/>
    </location>
</feature>
<reference evidence="6" key="1">
    <citation type="journal article" date="2014" name="Int. J. Syst. Evol. Microbiol.">
        <title>Complete genome sequence of Corynebacterium casei LMG S-19264T (=DSM 44701T), isolated from a smear-ripened cheese.</title>
        <authorList>
            <consortium name="US DOE Joint Genome Institute (JGI-PGF)"/>
            <person name="Walter F."/>
            <person name="Albersmeier A."/>
            <person name="Kalinowski J."/>
            <person name="Ruckert C."/>
        </authorList>
    </citation>
    <scope>NUCLEOTIDE SEQUENCE</scope>
    <source>
        <strain evidence="6">CGMCC 1.15493</strain>
    </source>
</reference>
<dbReference type="EMBL" id="BMJJ01000007">
    <property type="protein sequence ID" value="GGD25887.1"/>
    <property type="molecule type" value="Genomic_DNA"/>
</dbReference>
<dbReference type="AlphaFoldDB" id="A0A916Y128"/>